<evidence type="ECO:0000256" key="1">
    <source>
        <dbReference type="SAM" id="MobiDB-lite"/>
    </source>
</evidence>
<dbReference type="EMBL" id="KV632302">
    <property type="protein sequence ID" value="OPL07229.1"/>
    <property type="molecule type" value="Genomic_DNA"/>
</dbReference>
<dbReference type="AlphaFoldDB" id="A0A3R5Q0X3"/>
<evidence type="ECO:0000313" key="2">
    <source>
        <dbReference type="EMBL" id="OPL07229.1"/>
    </source>
</evidence>
<dbReference type="Proteomes" id="UP000266721">
    <property type="component" value="Unassembled WGS sequence"/>
</dbReference>
<name>A0A3R5Q0X3_MYTGA</name>
<protein>
    <submittedName>
        <fullName evidence="2">Uncharacterized protein</fullName>
    </submittedName>
</protein>
<feature type="region of interest" description="Disordered" evidence="1">
    <location>
        <begin position="1"/>
        <end position="112"/>
    </location>
</feature>
<feature type="compositionally biased region" description="Low complexity" evidence="1">
    <location>
        <begin position="47"/>
        <end position="65"/>
    </location>
</feature>
<accession>A0A3R5Q0X3</accession>
<organism evidence="2 3">
    <name type="scientific">Mytilus galloprovincialis</name>
    <name type="common">Mediterranean mussel</name>
    <dbReference type="NCBI Taxonomy" id="29158"/>
    <lineage>
        <taxon>Eukaryota</taxon>
        <taxon>Metazoa</taxon>
        <taxon>Spiralia</taxon>
        <taxon>Lophotrochozoa</taxon>
        <taxon>Mollusca</taxon>
        <taxon>Bivalvia</taxon>
        <taxon>Autobranchia</taxon>
        <taxon>Pteriomorphia</taxon>
        <taxon>Mytilida</taxon>
        <taxon>Mytiloidea</taxon>
        <taxon>Mytilidae</taxon>
        <taxon>Mytilinae</taxon>
        <taxon>Mytilus</taxon>
    </lineage>
</organism>
<keyword evidence="3" id="KW-1185">Reference proteome</keyword>
<evidence type="ECO:0000313" key="3">
    <source>
        <dbReference type="Proteomes" id="UP000266721"/>
    </source>
</evidence>
<proteinExistence type="predicted"/>
<feature type="non-terminal residue" evidence="2">
    <location>
        <position position="1"/>
    </location>
</feature>
<sequence length="112" mass="12712">LVSENDTNTEDNDKINVKKSPGRRKKKTDSFTEVKSPSRRSVASRQLSAVSDESLSSRRSLRTQSPMLEDEDEIPTKVIDQQEEQMQSDGEILTPPDSEMDSPSKNKVRKFQ</sequence>
<feature type="compositionally biased region" description="Polar residues" evidence="1">
    <location>
        <begin position="31"/>
        <end position="46"/>
    </location>
</feature>
<feature type="non-terminal residue" evidence="2">
    <location>
        <position position="112"/>
    </location>
</feature>
<reference evidence="2 3" key="1">
    <citation type="journal article" date="2016" name="PLoS ONE">
        <title>A First Insight into the Genome of the Filter-Feeder Mussel Mytilus galloprovincialis.</title>
        <authorList>
            <person name="Murgarella M."/>
            <person name="Puiu D."/>
            <person name="Novoa B."/>
            <person name="Figueras A."/>
            <person name="Posada D."/>
            <person name="Canchaya C."/>
        </authorList>
    </citation>
    <scope>NUCLEOTIDE SEQUENCE [LARGE SCALE GENOMIC DNA]</scope>
    <source>
        <tissue evidence="2">Muscle</tissue>
    </source>
</reference>
<gene>
    <name evidence="2" type="ORF">AM593_10493</name>
</gene>